<keyword evidence="2" id="KW-0539">Nucleus</keyword>
<dbReference type="AlphaFoldDB" id="A0A165U1M8"/>
<dbReference type="CDD" id="cd12148">
    <property type="entry name" value="fungal_TF_MHR"/>
    <property type="match status" value="1"/>
</dbReference>
<evidence type="ECO:0000256" key="2">
    <source>
        <dbReference type="ARBA" id="ARBA00023242"/>
    </source>
</evidence>
<dbReference type="Pfam" id="PF04082">
    <property type="entry name" value="Fungal_trans"/>
    <property type="match status" value="1"/>
</dbReference>
<accession>A0A165U1M8</accession>
<evidence type="ECO:0000259" key="4">
    <source>
        <dbReference type="SMART" id="SM00906"/>
    </source>
</evidence>
<feature type="compositionally biased region" description="Low complexity" evidence="3">
    <location>
        <begin position="646"/>
        <end position="679"/>
    </location>
</feature>
<sequence>MSYTIPTKDHWWRDEITEELHDEIDLLRARLREAEEESKNLRERLEHFNGQSPATNGTNGEVRTETPSSRSAGGNTNNSANSPQSRENVQAQAEDGSLIDAFGSQTFFWDMIEFRALDLGTLTLGPRGEAKFYGSTARAEASVFLAHALLRQVPPRVCPNALDEELRAAATATPSRFGSSVAMNDSIKKKLEVALPPLDEAYRLCEAFLSAGKYMYMPLPRKQVFDELLPSVYGNVSPTQNAPDSLPLLFIIFAFGVVGSLTNMPFIPQAHEYYLLARVSLNLKSTERDTTLLWIQALVYMVQYLDILELEGTSMPWVDCGIAVKHAYSTGLNLKSSRWGLDKDTSEKRNRAFWQLFVLDTWLSFGFGRPPTISLEFVECDFPPDDSGYTCDDGTVSIGYHLWNIQYTVMLRNAIVPVAVGAKAPGYSTILDLDRKVREYPVPLYLRPTCQSFKSTDPMHLFIQRGSVLYKKESTLLYLHRGYFSQALQENPEDPLRHKYGTSVMAAYRSAYRLIIGLRDLFDLHPDPLARMTIAWSHLFSGAIVMCLLVTKCCSVNLTKSALEQIVIAHGLFTKVASRNSVLSQMQELMNKLHNLAHAASNRMYYQRTVITELDRLGGKTRLISGDSECQCPYTTPAYADTNYVHPQSSQTQPQHQNQHQHLHQAQDQTQTQPSLPMSNLSADASLLLNIPQNAHPTLTQGIMNFESLGESLNNTQELYDTPTAENICPYEGDQWRFITYGGHDPVSSNGTASMDLGNFPADAADALTLDSTWQNFVQQLGVNDFIF</sequence>
<reference evidence="5 6" key="1">
    <citation type="journal article" date="2016" name="Mol. Biol. Evol.">
        <title>Comparative Genomics of Early-Diverging Mushroom-Forming Fungi Provides Insights into the Origins of Lignocellulose Decay Capabilities.</title>
        <authorList>
            <person name="Nagy L.G."/>
            <person name="Riley R."/>
            <person name="Tritt A."/>
            <person name="Adam C."/>
            <person name="Daum C."/>
            <person name="Floudas D."/>
            <person name="Sun H."/>
            <person name="Yadav J.S."/>
            <person name="Pangilinan J."/>
            <person name="Larsson K.H."/>
            <person name="Matsuura K."/>
            <person name="Barry K."/>
            <person name="Labutti K."/>
            <person name="Kuo R."/>
            <person name="Ohm R.A."/>
            <person name="Bhattacharya S.S."/>
            <person name="Shirouzu T."/>
            <person name="Yoshinaga Y."/>
            <person name="Martin F.M."/>
            <person name="Grigoriev I.V."/>
            <person name="Hibbett D.S."/>
        </authorList>
    </citation>
    <scope>NUCLEOTIDE SEQUENCE [LARGE SCALE GENOMIC DNA]</scope>
    <source>
        <strain evidence="5 6">HHB14362 ss-1</strain>
    </source>
</reference>
<comment type="subcellular location">
    <subcellularLocation>
        <location evidence="1">Nucleus</location>
    </subcellularLocation>
</comment>
<dbReference type="GO" id="GO:0008270">
    <property type="term" value="F:zinc ion binding"/>
    <property type="evidence" value="ECO:0007669"/>
    <property type="project" value="InterPro"/>
</dbReference>
<evidence type="ECO:0000256" key="3">
    <source>
        <dbReference type="SAM" id="MobiDB-lite"/>
    </source>
</evidence>
<dbReference type="InterPro" id="IPR007219">
    <property type="entry name" value="XnlR_reg_dom"/>
</dbReference>
<dbReference type="GO" id="GO:0006351">
    <property type="term" value="P:DNA-templated transcription"/>
    <property type="evidence" value="ECO:0007669"/>
    <property type="project" value="InterPro"/>
</dbReference>
<dbReference type="GO" id="GO:0005634">
    <property type="term" value="C:nucleus"/>
    <property type="evidence" value="ECO:0007669"/>
    <property type="project" value="UniProtKB-SubCell"/>
</dbReference>
<dbReference type="Proteomes" id="UP000076761">
    <property type="component" value="Unassembled WGS sequence"/>
</dbReference>
<proteinExistence type="predicted"/>
<feature type="domain" description="Xylanolytic transcriptional activator regulatory" evidence="4">
    <location>
        <begin position="316"/>
        <end position="389"/>
    </location>
</feature>
<keyword evidence="6" id="KW-1185">Reference proteome</keyword>
<dbReference type="InParanoid" id="A0A165U1M8"/>
<dbReference type="PANTHER" id="PTHR31001">
    <property type="entry name" value="UNCHARACTERIZED TRANSCRIPTIONAL REGULATORY PROTEIN"/>
    <property type="match status" value="1"/>
</dbReference>
<evidence type="ECO:0000313" key="6">
    <source>
        <dbReference type="Proteomes" id="UP000076761"/>
    </source>
</evidence>
<evidence type="ECO:0000256" key="1">
    <source>
        <dbReference type="ARBA" id="ARBA00004123"/>
    </source>
</evidence>
<gene>
    <name evidence="5" type="ORF">NEOLEDRAFT_1176535</name>
</gene>
<dbReference type="STRING" id="1314782.A0A165U1M8"/>
<evidence type="ECO:0000313" key="5">
    <source>
        <dbReference type="EMBL" id="KZT27506.1"/>
    </source>
</evidence>
<feature type="region of interest" description="Disordered" evidence="3">
    <location>
        <begin position="644"/>
        <end position="679"/>
    </location>
</feature>
<dbReference type="PANTHER" id="PTHR31001:SF56">
    <property type="entry name" value="ZN(2)-C6 FUNGAL-TYPE DOMAIN-CONTAINING PROTEIN"/>
    <property type="match status" value="1"/>
</dbReference>
<feature type="region of interest" description="Disordered" evidence="3">
    <location>
        <begin position="42"/>
        <end position="92"/>
    </location>
</feature>
<dbReference type="GO" id="GO:0003677">
    <property type="term" value="F:DNA binding"/>
    <property type="evidence" value="ECO:0007669"/>
    <property type="project" value="InterPro"/>
</dbReference>
<feature type="compositionally biased region" description="Polar residues" evidence="3">
    <location>
        <begin position="49"/>
        <end position="67"/>
    </location>
</feature>
<name>A0A165U1M8_9AGAM</name>
<dbReference type="EMBL" id="KV425561">
    <property type="protein sequence ID" value="KZT27506.1"/>
    <property type="molecule type" value="Genomic_DNA"/>
</dbReference>
<dbReference type="InterPro" id="IPR050613">
    <property type="entry name" value="Sec_Metabolite_Reg"/>
</dbReference>
<organism evidence="5 6">
    <name type="scientific">Neolentinus lepideus HHB14362 ss-1</name>
    <dbReference type="NCBI Taxonomy" id="1314782"/>
    <lineage>
        <taxon>Eukaryota</taxon>
        <taxon>Fungi</taxon>
        <taxon>Dikarya</taxon>
        <taxon>Basidiomycota</taxon>
        <taxon>Agaricomycotina</taxon>
        <taxon>Agaricomycetes</taxon>
        <taxon>Gloeophyllales</taxon>
        <taxon>Gloeophyllaceae</taxon>
        <taxon>Neolentinus</taxon>
    </lineage>
</organism>
<dbReference type="OrthoDB" id="424974at2759"/>
<protein>
    <recommendedName>
        <fullName evidence="4">Xylanolytic transcriptional activator regulatory domain-containing protein</fullName>
    </recommendedName>
</protein>
<feature type="compositionally biased region" description="Low complexity" evidence="3">
    <location>
        <begin position="68"/>
        <end position="82"/>
    </location>
</feature>
<dbReference type="SMART" id="SM00906">
    <property type="entry name" value="Fungal_trans"/>
    <property type="match status" value="1"/>
</dbReference>